<reference evidence="1" key="1">
    <citation type="submission" date="2020-06" db="EMBL/GenBank/DDBJ databases">
        <title>WGS assembly of Ceratodon purpureus strain R40.</title>
        <authorList>
            <person name="Carey S.B."/>
            <person name="Jenkins J."/>
            <person name="Shu S."/>
            <person name="Lovell J.T."/>
            <person name="Sreedasyam A."/>
            <person name="Maumus F."/>
            <person name="Tiley G.P."/>
            <person name="Fernandez-Pozo N."/>
            <person name="Barry K."/>
            <person name="Chen C."/>
            <person name="Wang M."/>
            <person name="Lipzen A."/>
            <person name="Daum C."/>
            <person name="Saski C.A."/>
            <person name="Payton A.C."/>
            <person name="Mcbreen J.C."/>
            <person name="Conrad R.E."/>
            <person name="Kollar L.M."/>
            <person name="Olsson S."/>
            <person name="Huttunen S."/>
            <person name="Landis J.B."/>
            <person name="Wickett N.J."/>
            <person name="Johnson M.G."/>
            <person name="Rensing S.A."/>
            <person name="Grimwood J."/>
            <person name="Schmutz J."/>
            <person name="Mcdaniel S.F."/>
        </authorList>
    </citation>
    <scope>NUCLEOTIDE SEQUENCE</scope>
    <source>
        <strain evidence="1">R40</strain>
    </source>
</reference>
<name>A0A8T0J5S4_CERPU</name>
<sequence>MLSSELQAFTLSHFFEGNGCLSHEWALERRNWGSGWFILTILQHVCRCCSNYLRQAIPVSSSARVTLWSGVSIPILRLPQRMNMSSAISHHSITSIPYKSKCGILARNVL</sequence>
<comment type="caution">
    <text evidence="1">The sequence shown here is derived from an EMBL/GenBank/DDBJ whole genome shotgun (WGS) entry which is preliminary data.</text>
</comment>
<protein>
    <submittedName>
        <fullName evidence="1">Uncharacterized protein</fullName>
    </submittedName>
</protein>
<proteinExistence type="predicted"/>
<accession>A0A8T0J5S4</accession>
<evidence type="ECO:0000313" key="2">
    <source>
        <dbReference type="Proteomes" id="UP000822688"/>
    </source>
</evidence>
<dbReference type="Proteomes" id="UP000822688">
    <property type="component" value="Chromosome 1"/>
</dbReference>
<keyword evidence="2" id="KW-1185">Reference proteome</keyword>
<dbReference type="AlphaFoldDB" id="A0A8T0J5S4"/>
<gene>
    <name evidence="1" type="ORF">KC19_1G075700</name>
</gene>
<evidence type="ECO:0000313" key="1">
    <source>
        <dbReference type="EMBL" id="KAG0590143.1"/>
    </source>
</evidence>
<organism evidence="1 2">
    <name type="scientific">Ceratodon purpureus</name>
    <name type="common">Fire moss</name>
    <name type="synonym">Dicranum purpureum</name>
    <dbReference type="NCBI Taxonomy" id="3225"/>
    <lineage>
        <taxon>Eukaryota</taxon>
        <taxon>Viridiplantae</taxon>
        <taxon>Streptophyta</taxon>
        <taxon>Embryophyta</taxon>
        <taxon>Bryophyta</taxon>
        <taxon>Bryophytina</taxon>
        <taxon>Bryopsida</taxon>
        <taxon>Dicranidae</taxon>
        <taxon>Pseudoditrichales</taxon>
        <taxon>Ditrichaceae</taxon>
        <taxon>Ceratodon</taxon>
    </lineage>
</organism>
<dbReference type="EMBL" id="CM026421">
    <property type="protein sequence ID" value="KAG0590143.1"/>
    <property type="molecule type" value="Genomic_DNA"/>
</dbReference>